<dbReference type="OrthoDB" id="2448405at2759"/>
<dbReference type="InterPro" id="IPR052126">
    <property type="entry name" value="Spindle_Org/Thrombomodulin"/>
</dbReference>
<dbReference type="PANTHER" id="PTHR24036">
    <property type="entry name" value="SKELETOR-RELATED"/>
    <property type="match status" value="1"/>
</dbReference>
<evidence type="ECO:0000259" key="2">
    <source>
        <dbReference type="PROSITE" id="PS51549"/>
    </source>
</evidence>
<proteinExistence type="predicted"/>
<dbReference type="EMBL" id="MRZV01001970">
    <property type="protein sequence ID" value="PIK35158.1"/>
    <property type="molecule type" value="Genomic_DNA"/>
</dbReference>
<gene>
    <name evidence="3" type="ORF">BSL78_28017</name>
</gene>
<dbReference type="SMART" id="SM00686">
    <property type="entry name" value="DM13"/>
    <property type="match status" value="1"/>
</dbReference>
<dbReference type="STRING" id="307972.A0A2G8JHH1"/>
<evidence type="ECO:0000313" key="3">
    <source>
        <dbReference type="EMBL" id="PIK35158.1"/>
    </source>
</evidence>
<reference evidence="3 4" key="1">
    <citation type="journal article" date="2017" name="PLoS Biol.">
        <title>The sea cucumber genome provides insights into morphological evolution and visceral regeneration.</title>
        <authorList>
            <person name="Zhang X."/>
            <person name="Sun L."/>
            <person name="Yuan J."/>
            <person name="Sun Y."/>
            <person name="Gao Y."/>
            <person name="Zhang L."/>
            <person name="Li S."/>
            <person name="Dai H."/>
            <person name="Hamel J.F."/>
            <person name="Liu C."/>
            <person name="Yu Y."/>
            <person name="Liu S."/>
            <person name="Lin W."/>
            <person name="Guo K."/>
            <person name="Jin S."/>
            <person name="Xu P."/>
            <person name="Storey K.B."/>
            <person name="Huan P."/>
            <person name="Zhang T."/>
            <person name="Zhou Y."/>
            <person name="Zhang J."/>
            <person name="Lin C."/>
            <person name="Li X."/>
            <person name="Xing L."/>
            <person name="Huo D."/>
            <person name="Sun M."/>
            <person name="Wang L."/>
            <person name="Mercier A."/>
            <person name="Li F."/>
            <person name="Yang H."/>
            <person name="Xiang J."/>
        </authorList>
    </citation>
    <scope>NUCLEOTIDE SEQUENCE [LARGE SCALE GENOMIC DNA]</scope>
    <source>
        <strain evidence="3">Shaxun</strain>
        <tissue evidence="3">Muscle</tissue>
    </source>
</reference>
<name>A0A2G8JHH1_STIJA</name>
<dbReference type="InterPro" id="IPR019545">
    <property type="entry name" value="DM13_domain"/>
</dbReference>
<keyword evidence="1" id="KW-0677">Repeat</keyword>
<keyword evidence="4" id="KW-1185">Reference proteome</keyword>
<sequence length="255" mass="29365">MPFYRNGWVPRYTNANITITLPDIYSVFDVGYLALWNELFILDLGHVFFNLTGKNIPPSFDNETFVAVPPFIPVNVIWLYNGFSFAKDYGVNAKGVDAINTKQILIEEFSFNGGCTDAYFWVGAQGSTVENGQLPYVDVVNGFYRVQRLPSPNGDRDTPLLRYYKTNVTLTVQGNLTLYDLDYFGLWCDSFETPKAIASTSLYRLQEIKYVGYLQVYTGEESGPSKEQLEKERVNNYLTKIWRNFFACFWIFCRD</sequence>
<protein>
    <submittedName>
        <fullName evidence="3">Skeletor, isoform B</fullName>
    </submittedName>
</protein>
<dbReference type="PROSITE" id="PS51549">
    <property type="entry name" value="DM13"/>
    <property type="match status" value="2"/>
</dbReference>
<dbReference type="PANTHER" id="PTHR24036:SF5">
    <property type="entry name" value="THROMBOMODULIN"/>
    <property type="match status" value="1"/>
</dbReference>
<feature type="domain" description="DM13" evidence="2">
    <location>
        <begin position="81"/>
        <end position="201"/>
    </location>
</feature>
<dbReference type="Pfam" id="PF10517">
    <property type="entry name" value="DM13"/>
    <property type="match status" value="1"/>
</dbReference>
<dbReference type="Proteomes" id="UP000230750">
    <property type="component" value="Unassembled WGS sequence"/>
</dbReference>
<dbReference type="AlphaFoldDB" id="A0A2G8JHH1"/>
<comment type="caution">
    <text evidence="3">The sequence shown here is derived from an EMBL/GenBank/DDBJ whole genome shotgun (WGS) entry which is preliminary data.</text>
</comment>
<feature type="domain" description="DM13" evidence="2">
    <location>
        <begin position="1"/>
        <end position="50"/>
    </location>
</feature>
<evidence type="ECO:0000313" key="4">
    <source>
        <dbReference type="Proteomes" id="UP000230750"/>
    </source>
</evidence>
<evidence type="ECO:0000256" key="1">
    <source>
        <dbReference type="ARBA" id="ARBA00022737"/>
    </source>
</evidence>
<organism evidence="3 4">
    <name type="scientific">Stichopus japonicus</name>
    <name type="common">Sea cucumber</name>
    <dbReference type="NCBI Taxonomy" id="307972"/>
    <lineage>
        <taxon>Eukaryota</taxon>
        <taxon>Metazoa</taxon>
        <taxon>Echinodermata</taxon>
        <taxon>Eleutherozoa</taxon>
        <taxon>Echinozoa</taxon>
        <taxon>Holothuroidea</taxon>
        <taxon>Aspidochirotacea</taxon>
        <taxon>Aspidochirotida</taxon>
        <taxon>Stichopodidae</taxon>
        <taxon>Apostichopus</taxon>
    </lineage>
</organism>
<accession>A0A2G8JHH1</accession>